<keyword evidence="1 3" id="KW-0853">WD repeat</keyword>
<feature type="repeat" description="WD" evidence="3">
    <location>
        <begin position="813"/>
        <end position="854"/>
    </location>
</feature>
<dbReference type="InterPro" id="IPR011047">
    <property type="entry name" value="Quinoprotein_ADH-like_sf"/>
</dbReference>
<evidence type="ECO:0000256" key="1">
    <source>
        <dbReference type="ARBA" id="ARBA00022574"/>
    </source>
</evidence>
<dbReference type="RefSeq" id="WP_073548324.1">
    <property type="nucleotide sequence ID" value="NZ_CAWMVK010000023.1"/>
</dbReference>
<evidence type="ECO:0000313" key="6">
    <source>
        <dbReference type="EMBL" id="OKH28528.1"/>
    </source>
</evidence>
<accession>A0A1U7HY42</accession>
<dbReference type="SUPFAM" id="SSF141571">
    <property type="entry name" value="Pentapeptide repeat-like"/>
    <property type="match status" value="1"/>
</dbReference>
<dbReference type="SUPFAM" id="SSF63829">
    <property type="entry name" value="Calcium-dependent phosphotriesterase"/>
    <property type="match status" value="1"/>
</dbReference>
<dbReference type="SUPFAM" id="SSF50998">
    <property type="entry name" value="Quinoprotein alcohol dehydrogenase-like"/>
    <property type="match status" value="1"/>
</dbReference>
<feature type="repeat" description="WD" evidence="3">
    <location>
        <begin position="1107"/>
        <end position="1147"/>
    </location>
</feature>
<comment type="caution">
    <text evidence="6">The sequence shown here is derived from an EMBL/GenBank/DDBJ whole genome shotgun (WGS) entry which is preliminary data.</text>
</comment>
<feature type="repeat" description="WD" evidence="3">
    <location>
        <begin position="939"/>
        <end position="973"/>
    </location>
</feature>
<feature type="repeat" description="WD" evidence="3">
    <location>
        <begin position="897"/>
        <end position="938"/>
    </location>
</feature>
<feature type="repeat" description="WD" evidence="3">
    <location>
        <begin position="681"/>
        <end position="729"/>
    </location>
</feature>
<dbReference type="Proteomes" id="UP000185984">
    <property type="component" value="Unassembled WGS sequence"/>
</dbReference>
<feature type="repeat" description="WD" evidence="3">
    <location>
        <begin position="1064"/>
        <end position="1096"/>
    </location>
</feature>
<dbReference type="InterPro" id="IPR036322">
    <property type="entry name" value="WD40_repeat_dom_sf"/>
</dbReference>
<dbReference type="STRING" id="247279.NIES1031_04670"/>
<dbReference type="InterPro" id="IPR019775">
    <property type="entry name" value="WD40_repeat_CS"/>
</dbReference>
<feature type="repeat" description="WD" evidence="3">
    <location>
        <begin position="980"/>
        <end position="1021"/>
    </location>
</feature>
<dbReference type="AlphaFoldDB" id="A0A1U7HY42"/>
<gene>
    <name evidence="6" type="ORF">NIES1031_04670</name>
</gene>
<evidence type="ECO:0000259" key="4">
    <source>
        <dbReference type="Pfam" id="PF00931"/>
    </source>
</evidence>
<dbReference type="InterPro" id="IPR015943">
    <property type="entry name" value="WD40/YVTN_repeat-like_dom_sf"/>
</dbReference>
<dbReference type="InterPro" id="IPR002182">
    <property type="entry name" value="NB-ARC"/>
</dbReference>
<dbReference type="Pfam" id="PF25173">
    <property type="entry name" value="Beta-prop_WDR3_1st"/>
    <property type="match status" value="1"/>
</dbReference>
<keyword evidence="2" id="KW-0677">Repeat</keyword>
<dbReference type="CDD" id="cd00200">
    <property type="entry name" value="WD40"/>
    <property type="match status" value="2"/>
</dbReference>
<dbReference type="Pfam" id="PF00400">
    <property type="entry name" value="WD40"/>
    <property type="match status" value="10"/>
</dbReference>
<dbReference type="PRINTS" id="PR00320">
    <property type="entry name" value="GPROTEINBRPT"/>
</dbReference>
<dbReference type="GO" id="GO:0043531">
    <property type="term" value="F:ADP binding"/>
    <property type="evidence" value="ECO:0007669"/>
    <property type="project" value="InterPro"/>
</dbReference>
<dbReference type="InterPro" id="IPR020472">
    <property type="entry name" value="WD40_PAC1"/>
</dbReference>
<dbReference type="PANTHER" id="PTHR19879">
    <property type="entry name" value="TRANSCRIPTION INITIATION FACTOR TFIID"/>
    <property type="match status" value="1"/>
</dbReference>
<feature type="repeat" description="WD" evidence="3">
    <location>
        <begin position="729"/>
        <end position="770"/>
    </location>
</feature>
<name>A0A1U7HY42_9CHRO</name>
<dbReference type="Gene3D" id="2.130.10.10">
    <property type="entry name" value="YVTN repeat-like/Quinoprotein amine dehydrogenase"/>
    <property type="match status" value="5"/>
</dbReference>
<dbReference type="EMBL" id="MRCC01000003">
    <property type="protein sequence ID" value="OKH28528.1"/>
    <property type="molecule type" value="Genomic_DNA"/>
</dbReference>
<feature type="domain" description="vWA-MoxR associated protein N-terminal HTH" evidence="5">
    <location>
        <begin position="1"/>
        <end position="79"/>
    </location>
</feature>
<dbReference type="PROSITE" id="PS50294">
    <property type="entry name" value="WD_REPEATS_REGION"/>
    <property type="match status" value="13"/>
</dbReference>
<evidence type="ECO:0000256" key="3">
    <source>
        <dbReference type="PROSITE-ProRule" id="PRU00221"/>
    </source>
</evidence>
<dbReference type="InterPro" id="IPR058651">
    <property type="entry name" value="HTH_VMAP-M9"/>
</dbReference>
<sequence length="1192" mass="132796">MNSEEALAIVQTLAEEPLSKLQASVFCYAWEEQPYQEIAKQLGYEVGYLKQTGSQLWQVLSRAFGEKVSKSNVQLVLKRKARELTDECVGNSVQSLKYDDWGNAPDVSVFYGRSAELATLEQWIIRDRCRWVGLYGMGGIGKTCLAVKLAREIQSNFEYIIWRSLRNAPPILDLLADLIQFLSQQRETDLPNTLDGCILQLLQYLRAHRCLLILDNGETILRSPSTDEGYTQLFKSIAQTHHQSTLVLTSREKPNSIALEEGENLPVRSLRLSGLNESAIKKIFETKGSFTASHPEWKLLVHHYAGNPLALKIVAAGIQNFFDCSISNFLEVLPQAAIVFGDIRDLLASQIHYLPELELQILYWLAINREPVTLSELKTDIIPQITLGELLDAIAALERKCLIDKIAPTPIENSRFTLQPVVMEYIGDRFIHQICEEITHKNLHLFNSHTLIKATAKDYIRETQKCLILQPIIDKLINNSSKAKLETKFQQILCELRETQQVTGYAGGNILNILCYLQTDLSGWDFSQISIWQAYLCCSNLQQVNFTSANFAKSVFTDTFSQVLSVAFSPDGKLLATGDVNHEIHVWQVTDGKQVLTCKVDAGWLWCVAFSPNGRHLASSANCTVNLWDVQTGECIKSFPGYTDRVFSVAFSPDGRMLASGSEDRLVRVWDIKTGELLHTFAGHTDEVRSVAFAPQHYAHSRHGGLLASGSFDGTVRVWNIDTGECLKLAEHQQKVWSIAFSPDGSIIASGSSDRTIKLWDIRTGTSIKTMTAHSQQIRTVAFSSDGRTLASGSDDQSVRIWNYHTGEVLRVLKGHTSWISTVAFSPNNYLLASSSEDRSVRLWDSRNNFCLKTLQGHSNGVWCVAFSPDGTQLASGSQDRLIRLWDTTTGKHLGSLQGHTSWIWSVAFHPEGNILASGSEDRTIRLWDTQTRQHLTTLKGHADAVFAVIFSPDGKTLFSGSLDGTIRLWNIQQQTCHPWQGHRGGVWSIALSVDGTLLASGSQDQTIKLWDVQTGCCIKTLSGHTSWIRACAISRDRLYLVSGSADGVIKVWQIETGQCIQTLQAHQGPVLSIVFDPSGKNFATCGTDAVIKLWQWQPTCTISKTLHGHSKWVRFLAYNSEGLLASCSQDETIKLWNFNGNRHLTHKTLQVPRPYEGMNITDAQGLTAATTTTLKILGAIDSNNIAASNFC</sequence>
<dbReference type="PRINTS" id="PR00364">
    <property type="entry name" value="DISEASERSIST"/>
</dbReference>
<keyword evidence="7" id="KW-1185">Reference proteome</keyword>
<dbReference type="Pfam" id="PF00931">
    <property type="entry name" value="NB-ARC"/>
    <property type="match status" value="1"/>
</dbReference>
<feature type="repeat" description="WD" evidence="3">
    <location>
        <begin position="1022"/>
        <end position="1063"/>
    </location>
</feature>
<dbReference type="PANTHER" id="PTHR19879:SF9">
    <property type="entry name" value="TRANSCRIPTION INITIATION FACTOR TFIID SUBUNIT 5"/>
    <property type="match status" value="1"/>
</dbReference>
<feature type="repeat" description="WD" evidence="3">
    <location>
        <begin position="556"/>
        <end position="597"/>
    </location>
</feature>
<feature type="repeat" description="WD" evidence="3">
    <location>
        <begin position="639"/>
        <end position="680"/>
    </location>
</feature>
<dbReference type="PROSITE" id="PS50082">
    <property type="entry name" value="WD_REPEATS_2"/>
    <property type="match status" value="13"/>
</dbReference>
<dbReference type="SMART" id="SM00320">
    <property type="entry name" value="WD40"/>
    <property type="match status" value="14"/>
</dbReference>
<dbReference type="OrthoDB" id="434800at2"/>
<dbReference type="SUPFAM" id="SSF50978">
    <property type="entry name" value="WD40 repeat-like"/>
    <property type="match status" value="1"/>
</dbReference>
<dbReference type="InterPro" id="IPR027417">
    <property type="entry name" value="P-loop_NTPase"/>
</dbReference>
<feature type="repeat" description="WD" evidence="3">
    <location>
        <begin position="771"/>
        <end position="812"/>
    </location>
</feature>
<dbReference type="Pfam" id="PF26355">
    <property type="entry name" value="HTH_VMAP-M9"/>
    <property type="match status" value="1"/>
</dbReference>
<evidence type="ECO:0000256" key="2">
    <source>
        <dbReference type="ARBA" id="ARBA00022737"/>
    </source>
</evidence>
<protein>
    <submittedName>
        <fullName evidence="6">Uncharacterized protein</fullName>
    </submittedName>
</protein>
<evidence type="ECO:0000313" key="7">
    <source>
        <dbReference type="Proteomes" id="UP000185984"/>
    </source>
</evidence>
<proteinExistence type="predicted"/>
<evidence type="ECO:0000259" key="5">
    <source>
        <dbReference type="Pfam" id="PF26355"/>
    </source>
</evidence>
<feature type="domain" description="NB-ARC" evidence="4">
    <location>
        <begin position="119"/>
        <end position="216"/>
    </location>
</feature>
<feature type="repeat" description="WD" evidence="3">
    <location>
        <begin position="855"/>
        <end position="896"/>
    </location>
</feature>
<dbReference type="Gene3D" id="3.40.50.300">
    <property type="entry name" value="P-loop containing nucleotide triphosphate hydrolases"/>
    <property type="match status" value="1"/>
</dbReference>
<organism evidence="6 7">
    <name type="scientific">Chroogloeocystis siderophila 5.2 s.c.1</name>
    <dbReference type="NCBI Taxonomy" id="247279"/>
    <lineage>
        <taxon>Bacteria</taxon>
        <taxon>Bacillati</taxon>
        <taxon>Cyanobacteriota</taxon>
        <taxon>Cyanophyceae</taxon>
        <taxon>Oscillatoriophycideae</taxon>
        <taxon>Chroococcales</taxon>
        <taxon>Chroococcaceae</taxon>
        <taxon>Chroogloeocystis</taxon>
    </lineage>
</organism>
<dbReference type="PROSITE" id="PS00678">
    <property type="entry name" value="WD_REPEATS_1"/>
    <property type="match status" value="8"/>
</dbReference>
<reference evidence="6 7" key="1">
    <citation type="submission" date="2016-11" db="EMBL/GenBank/DDBJ databases">
        <title>Draft Genome Sequences of Nine Cyanobacterial Strains from Diverse Habitats.</title>
        <authorList>
            <person name="Zhu T."/>
            <person name="Hou S."/>
            <person name="Lu X."/>
            <person name="Hess W.R."/>
        </authorList>
    </citation>
    <scope>NUCLEOTIDE SEQUENCE [LARGE SCALE GENOMIC DNA]</scope>
    <source>
        <strain evidence="6 7">5.2 s.c.1</strain>
    </source>
</reference>
<dbReference type="SUPFAM" id="SSF52540">
    <property type="entry name" value="P-loop containing nucleoside triphosphate hydrolases"/>
    <property type="match status" value="1"/>
</dbReference>
<dbReference type="InterPro" id="IPR001680">
    <property type="entry name" value="WD40_rpt"/>
</dbReference>